<reference evidence="3" key="1">
    <citation type="submission" date="2020-04" db="EMBL/GenBank/DDBJ databases">
        <authorList>
            <person name="Chiriac C."/>
            <person name="Salcher M."/>
            <person name="Ghai R."/>
            <person name="Kavagutti S V."/>
        </authorList>
    </citation>
    <scope>NUCLEOTIDE SEQUENCE</scope>
</reference>
<dbReference type="InterPro" id="IPR000836">
    <property type="entry name" value="PRTase_dom"/>
</dbReference>
<evidence type="ECO:0000256" key="1">
    <source>
        <dbReference type="ARBA" id="ARBA00022676"/>
    </source>
</evidence>
<dbReference type="GO" id="GO:0016757">
    <property type="term" value="F:glycosyltransferase activity"/>
    <property type="evidence" value="ECO:0007669"/>
    <property type="project" value="UniProtKB-KW"/>
</dbReference>
<organism evidence="3">
    <name type="scientific">uncultured Caudovirales phage</name>
    <dbReference type="NCBI Taxonomy" id="2100421"/>
    <lineage>
        <taxon>Viruses</taxon>
        <taxon>Duplodnaviria</taxon>
        <taxon>Heunggongvirae</taxon>
        <taxon>Uroviricota</taxon>
        <taxon>Caudoviricetes</taxon>
        <taxon>Peduoviridae</taxon>
        <taxon>Maltschvirus</taxon>
        <taxon>Maltschvirus maltsch</taxon>
    </lineage>
</organism>
<keyword evidence="2 3" id="KW-0808">Transferase</keyword>
<dbReference type="PANTHER" id="PTHR43363">
    <property type="entry name" value="HYPOXANTHINE PHOSPHORIBOSYLTRANSFERASE"/>
    <property type="match status" value="1"/>
</dbReference>
<dbReference type="PANTHER" id="PTHR43363:SF1">
    <property type="entry name" value="HYPOXANTHINE-GUANINE PHOSPHORIBOSYLTRANSFERASE"/>
    <property type="match status" value="1"/>
</dbReference>
<gene>
    <name evidence="3" type="ORF">UFOVP54_184</name>
</gene>
<protein>
    <submittedName>
        <fullName evidence="3">Phosphoribosyltransferase domain</fullName>
    </submittedName>
</protein>
<evidence type="ECO:0000256" key="2">
    <source>
        <dbReference type="ARBA" id="ARBA00022679"/>
    </source>
</evidence>
<proteinExistence type="predicted"/>
<dbReference type="CDD" id="cd06223">
    <property type="entry name" value="PRTases_typeI"/>
    <property type="match status" value="1"/>
</dbReference>
<sequence length="134" mass="15126">MALKAGNKIYLSWDDIEDLVNKLCITIQRVNPDIKSVTGIERGGLIPAVMVSHRLNIPYVESINANTLVIDDICDTGETLKALVQGVPTAVLHWKPHTSIFTPSIFAEVHKGDEWIIYPWERRDSEAIQDYLKK</sequence>
<accession>A0A6J5KX62</accession>
<name>A0A6J5KX62_9CAUD</name>
<dbReference type="EMBL" id="LR796188">
    <property type="protein sequence ID" value="CAB4125617.1"/>
    <property type="molecule type" value="Genomic_DNA"/>
</dbReference>
<dbReference type="Gene3D" id="3.40.50.2020">
    <property type="match status" value="2"/>
</dbReference>
<evidence type="ECO:0000313" key="3">
    <source>
        <dbReference type="EMBL" id="CAB4125617.1"/>
    </source>
</evidence>
<dbReference type="InterPro" id="IPR029057">
    <property type="entry name" value="PRTase-like"/>
</dbReference>
<dbReference type="SUPFAM" id="SSF53271">
    <property type="entry name" value="PRTase-like"/>
    <property type="match status" value="1"/>
</dbReference>
<keyword evidence="1 3" id="KW-0328">Glycosyltransferase</keyword>